<dbReference type="SUPFAM" id="SSF46785">
    <property type="entry name" value="Winged helix' DNA-binding domain"/>
    <property type="match status" value="1"/>
</dbReference>
<proteinExistence type="predicted"/>
<keyword evidence="2" id="KW-1185">Reference proteome</keyword>
<dbReference type="InterPro" id="IPR036390">
    <property type="entry name" value="WH_DNA-bd_sf"/>
</dbReference>
<sequence length="75" mass="8400">MSIQAKSLRIMKALPQNKKVLLEDVLKELQIETSHTELSCIANSLQRNGLVNLETDDQKILVGLTDEGKEIILNI</sequence>
<dbReference type="InterPro" id="IPR036388">
    <property type="entry name" value="WH-like_DNA-bd_sf"/>
</dbReference>
<dbReference type="RefSeq" id="WP_066215824.1">
    <property type="nucleotide sequence ID" value="NZ_CP076133.1"/>
</dbReference>
<evidence type="ECO:0000313" key="2">
    <source>
        <dbReference type="Proteomes" id="UP000678679"/>
    </source>
</evidence>
<dbReference type="Gene3D" id="1.10.10.10">
    <property type="entry name" value="Winged helix-like DNA-binding domain superfamily/Winged helix DNA-binding domain"/>
    <property type="match status" value="1"/>
</dbReference>
<evidence type="ECO:0008006" key="3">
    <source>
        <dbReference type="Google" id="ProtNLM"/>
    </source>
</evidence>
<accession>A0AAX1NES0</accession>
<reference evidence="1 2" key="1">
    <citation type="submission" date="2021-05" db="EMBL/GenBank/DDBJ databases">
        <title>Comparative genomic studies on the polysaccharide-degrading batcterial strains of the Flammeovirga genus.</title>
        <authorList>
            <person name="Zewei F."/>
            <person name="Zheng Z."/>
            <person name="Yu L."/>
            <person name="Ruyue G."/>
            <person name="Yanhong M."/>
            <person name="Yuanyuan C."/>
            <person name="Jingyan G."/>
            <person name="Wenjun H."/>
        </authorList>
    </citation>
    <scope>NUCLEOTIDE SEQUENCE [LARGE SCALE GENOMIC DNA]</scope>
    <source>
        <strain evidence="1 2">NBRC:100898</strain>
    </source>
</reference>
<dbReference type="KEGG" id="fya:KMW28_28310"/>
<protein>
    <recommendedName>
        <fullName evidence="3">MarR family transcriptional regulator</fullName>
    </recommendedName>
</protein>
<organism evidence="1 2">
    <name type="scientific">Flammeovirga yaeyamensis</name>
    <dbReference type="NCBI Taxonomy" id="367791"/>
    <lineage>
        <taxon>Bacteria</taxon>
        <taxon>Pseudomonadati</taxon>
        <taxon>Bacteroidota</taxon>
        <taxon>Cytophagia</taxon>
        <taxon>Cytophagales</taxon>
        <taxon>Flammeovirgaceae</taxon>
        <taxon>Flammeovirga</taxon>
    </lineage>
</organism>
<dbReference type="AlphaFoldDB" id="A0AAX1NES0"/>
<dbReference type="EMBL" id="CP076133">
    <property type="protein sequence ID" value="QWG04803.1"/>
    <property type="molecule type" value="Genomic_DNA"/>
</dbReference>
<evidence type="ECO:0000313" key="1">
    <source>
        <dbReference type="EMBL" id="QWG04803.1"/>
    </source>
</evidence>
<gene>
    <name evidence="1" type="ORF">KMW28_28310</name>
</gene>
<name>A0AAX1NES0_9BACT</name>
<dbReference type="Proteomes" id="UP000678679">
    <property type="component" value="Chromosome 2"/>
</dbReference>